<gene>
    <name evidence="1" type="ORF">LSUE1_G005991</name>
</gene>
<proteinExistence type="predicted"/>
<protein>
    <submittedName>
        <fullName evidence="1">Uncharacterized protein</fullName>
    </submittedName>
</protein>
<name>A0A8T9C0A1_9HELO</name>
<comment type="caution">
    <text evidence="1">The sequence shown here is derived from an EMBL/GenBank/DDBJ whole genome shotgun (WGS) entry which is preliminary data.</text>
</comment>
<reference evidence="1 2" key="1">
    <citation type="submission" date="2018-05" db="EMBL/GenBank/DDBJ databases">
        <title>Genome sequencing and assembly of the regulated plant pathogen Lachnellula willkommii and related sister species for the development of diagnostic species identification markers.</title>
        <authorList>
            <person name="Giroux E."/>
            <person name="Bilodeau G."/>
        </authorList>
    </citation>
    <scope>NUCLEOTIDE SEQUENCE [LARGE SCALE GENOMIC DNA]</scope>
    <source>
        <strain evidence="1 2">CBS 268.59</strain>
    </source>
</reference>
<dbReference type="EMBL" id="QGMK01001078">
    <property type="protein sequence ID" value="TVY73442.1"/>
    <property type="molecule type" value="Genomic_DNA"/>
</dbReference>
<dbReference type="OrthoDB" id="3554295at2759"/>
<sequence length="75" mass="8254">MSINLKRNLALTALTGVGALVAINTLAKPSKTHSIASGMRTQLDDYNSAVHPEETRSYATPRTHHPDFIFFLDET</sequence>
<evidence type="ECO:0000313" key="2">
    <source>
        <dbReference type="Proteomes" id="UP000469558"/>
    </source>
</evidence>
<keyword evidence="2" id="KW-1185">Reference proteome</keyword>
<dbReference type="Proteomes" id="UP000469558">
    <property type="component" value="Unassembled WGS sequence"/>
</dbReference>
<evidence type="ECO:0000313" key="1">
    <source>
        <dbReference type="EMBL" id="TVY73442.1"/>
    </source>
</evidence>
<organism evidence="1 2">
    <name type="scientific">Lachnellula suecica</name>
    <dbReference type="NCBI Taxonomy" id="602035"/>
    <lineage>
        <taxon>Eukaryota</taxon>
        <taxon>Fungi</taxon>
        <taxon>Dikarya</taxon>
        <taxon>Ascomycota</taxon>
        <taxon>Pezizomycotina</taxon>
        <taxon>Leotiomycetes</taxon>
        <taxon>Helotiales</taxon>
        <taxon>Lachnaceae</taxon>
        <taxon>Lachnellula</taxon>
    </lineage>
</organism>
<accession>A0A8T9C0A1</accession>
<dbReference type="AlphaFoldDB" id="A0A8T9C0A1"/>